<proteinExistence type="predicted"/>
<feature type="region of interest" description="Disordered" evidence="1">
    <location>
        <begin position="1"/>
        <end position="25"/>
    </location>
</feature>
<keyword evidence="3" id="KW-1185">Reference proteome</keyword>
<evidence type="ECO:0000313" key="2">
    <source>
        <dbReference type="EMBL" id="BAS99063.1"/>
    </source>
</evidence>
<evidence type="ECO:0000313" key="3">
    <source>
        <dbReference type="Proteomes" id="UP000059680"/>
    </source>
</evidence>
<dbReference type="EMBL" id="AP014962">
    <property type="protein sequence ID" value="BAS99063.1"/>
    <property type="molecule type" value="Genomic_DNA"/>
</dbReference>
<organism evidence="2 3">
    <name type="scientific">Oryza sativa subsp. japonica</name>
    <name type="common">Rice</name>
    <dbReference type="NCBI Taxonomy" id="39947"/>
    <lineage>
        <taxon>Eukaryota</taxon>
        <taxon>Viridiplantae</taxon>
        <taxon>Streptophyta</taxon>
        <taxon>Embryophyta</taxon>
        <taxon>Tracheophyta</taxon>
        <taxon>Spermatophyta</taxon>
        <taxon>Magnoliopsida</taxon>
        <taxon>Liliopsida</taxon>
        <taxon>Poales</taxon>
        <taxon>Poaceae</taxon>
        <taxon>BOP clade</taxon>
        <taxon>Oryzoideae</taxon>
        <taxon>Oryzeae</taxon>
        <taxon>Oryzinae</taxon>
        <taxon>Oryza</taxon>
        <taxon>Oryza sativa</taxon>
    </lineage>
</organism>
<dbReference type="ExpressionAtlas" id="A0A0P0X012">
    <property type="expression patterns" value="baseline and differential"/>
</dbReference>
<accession>A0A0P0X012</accession>
<protein>
    <submittedName>
        <fullName evidence="2">Os06g0669400 protein</fullName>
    </submittedName>
</protein>
<name>A0A0P0X012_ORYSJ</name>
<reference evidence="2 3" key="3">
    <citation type="journal article" date="2013" name="Rice">
        <title>Improvement of the Oryza sativa Nipponbare reference genome using next generation sequence and optical map data.</title>
        <authorList>
            <person name="Kawahara Y."/>
            <person name="de la Bastide M."/>
            <person name="Hamilton J.P."/>
            <person name="Kanamori H."/>
            <person name="McCombie W.R."/>
            <person name="Ouyang S."/>
            <person name="Schwartz D.C."/>
            <person name="Tanaka T."/>
            <person name="Wu J."/>
            <person name="Zhou S."/>
            <person name="Childs K.L."/>
            <person name="Davidson R.M."/>
            <person name="Lin H."/>
            <person name="Quesada-Ocampo L."/>
            <person name="Vaillancourt B."/>
            <person name="Sakai H."/>
            <person name="Lee S.S."/>
            <person name="Kim J."/>
            <person name="Numa H."/>
            <person name="Itoh T."/>
            <person name="Buell C.R."/>
            <person name="Matsumoto T."/>
        </authorList>
    </citation>
    <scope>NUCLEOTIDE SEQUENCE [LARGE SCALE GENOMIC DNA]</scope>
    <source>
        <strain evidence="3">cv. Nipponbare</strain>
    </source>
</reference>
<dbReference type="Gramene" id="Os06t0669400-03">
    <property type="protein sequence ID" value="Os06t0669400-03"/>
    <property type="gene ID" value="Os06g0669400"/>
</dbReference>
<dbReference type="AlphaFoldDB" id="A0A0P0X012"/>
<dbReference type="Proteomes" id="UP000059680">
    <property type="component" value="Chromosome 6"/>
</dbReference>
<evidence type="ECO:0000256" key="1">
    <source>
        <dbReference type="SAM" id="MobiDB-lite"/>
    </source>
</evidence>
<reference evidence="2 3" key="2">
    <citation type="journal article" date="2013" name="Plant Cell Physiol.">
        <title>Rice Annotation Project Database (RAP-DB): an integrative and interactive database for rice genomics.</title>
        <authorList>
            <person name="Sakai H."/>
            <person name="Lee S.S."/>
            <person name="Tanaka T."/>
            <person name="Numa H."/>
            <person name="Kim J."/>
            <person name="Kawahara Y."/>
            <person name="Wakimoto H."/>
            <person name="Yang C.C."/>
            <person name="Iwamoto M."/>
            <person name="Abe T."/>
            <person name="Yamada Y."/>
            <person name="Muto A."/>
            <person name="Inokuchi H."/>
            <person name="Ikemura T."/>
            <person name="Matsumoto T."/>
            <person name="Sasaki T."/>
            <person name="Itoh T."/>
        </authorList>
    </citation>
    <scope>NUCLEOTIDE SEQUENCE [LARGE SCALE GENOMIC DNA]</scope>
    <source>
        <strain evidence="3">cv. Nipponbare</strain>
    </source>
</reference>
<reference evidence="3" key="1">
    <citation type="journal article" date="2005" name="Nature">
        <title>The map-based sequence of the rice genome.</title>
        <authorList>
            <consortium name="International rice genome sequencing project (IRGSP)"/>
            <person name="Matsumoto T."/>
            <person name="Wu J."/>
            <person name="Kanamori H."/>
            <person name="Katayose Y."/>
            <person name="Fujisawa M."/>
            <person name="Namiki N."/>
            <person name="Mizuno H."/>
            <person name="Yamamoto K."/>
            <person name="Antonio B.A."/>
            <person name="Baba T."/>
            <person name="Sakata K."/>
            <person name="Nagamura Y."/>
            <person name="Aoki H."/>
            <person name="Arikawa K."/>
            <person name="Arita K."/>
            <person name="Bito T."/>
            <person name="Chiden Y."/>
            <person name="Fujitsuka N."/>
            <person name="Fukunaka R."/>
            <person name="Hamada M."/>
            <person name="Harada C."/>
            <person name="Hayashi A."/>
            <person name="Hijishita S."/>
            <person name="Honda M."/>
            <person name="Hosokawa S."/>
            <person name="Ichikawa Y."/>
            <person name="Idonuma A."/>
            <person name="Iijima M."/>
            <person name="Ikeda M."/>
            <person name="Ikeno M."/>
            <person name="Ito K."/>
            <person name="Ito S."/>
            <person name="Ito T."/>
            <person name="Ito Y."/>
            <person name="Ito Y."/>
            <person name="Iwabuchi A."/>
            <person name="Kamiya K."/>
            <person name="Karasawa W."/>
            <person name="Kurita K."/>
            <person name="Katagiri S."/>
            <person name="Kikuta A."/>
            <person name="Kobayashi H."/>
            <person name="Kobayashi N."/>
            <person name="Machita K."/>
            <person name="Maehara T."/>
            <person name="Masukawa M."/>
            <person name="Mizubayashi T."/>
            <person name="Mukai Y."/>
            <person name="Nagasaki H."/>
            <person name="Nagata Y."/>
            <person name="Naito S."/>
            <person name="Nakashima M."/>
            <person name="Nakama Y."/>
            <person name="Nakamichi Y."/>
            <person name="Nakamura M."/>
            <person name="Meguro A."/>
            <person name="Negishi M."/>
            <person name="Ohta I."/>
            <person name="Ohta T."/>
            <person name="Okamoto M."/>
            <person name="Ono N."/>
            <person name="Saji S."/>
            <person name="Sakaguchi M."/>
            <person name="Sakai K."/>
            <person name="Shibata M."/>
            <person name="Shimokawa T."/>
            <person name="Song J."/>
            <person name="Takazaki Y."/>
            <person name="Terasawa K."/>
            <person name="Tsugane M."/>
            <person name="Tsuji K."/>
            <person name="Ueda S."/>
            <person name="Waki K."/>
            <person name="Yamagata H."/>
            <person name="Yamamoto M."/>
            <person name="Yamamoto S."/>
            <person name="Yamane H."/>
            <person name="Yoshiki S."/>
            <person name="Yoshihara R."/>
            <person name="Yukawa K."/>
            <person name="Zhong H."/>
            <person name="Yano M."/>
            <person name="Yuan Q."/>
            <person name="Ouyang S."/>
            <person name="Liu J."/>
            <person name="Jones K.M."/>
            <person name="Gansberger K."/>
            <person name="Moffat K."/>
            <person name="Hill J."/>
            <person name="Bera J."/>
            <person name="Fadrosh D."/>
            <person name="Jin S."/>
            <person name="Johri S."/>
            <person name="Kim M."/>
            <person name="Overton L."/>
            <person name="Reardon M."/>
            <person name="Tsitrin T."/>
            <person name="Vuong H."/>
            <person name="Weaver B."/>
            <person name="Ciecko A."/>
            <person name="Tallon L."/>
            <person name="Jackson J."/>
            <person name="Pai G."/>
            <person name="Aken S.V."/>
            <person name="Utterback T."/>
            <person name="Reidmuller S."/>
            <person name="Feldblyum T."/>
            <person name="Hsiao J."/>
            <person name="Zismann V."/>
            <person name="Iobst S."/>
            <person name="de Vazeille A.R."/>
            <person name="Buell C.R."/>
            <person name="Ying K."/>
            <person name="Li Y."/>
            <person name="Lu T."/>
            <person name="Huang Y."/>
            <person name="Zhao Q."/>
            <person name="Feng Q."/>
            <person name="Zhang L."/>
            <person name="Zhu J."/>
            <person name="Weng Q."/>
            <person name="Mu J."/>
            <person name="Lu Y."/>
            <person name="Fan D."/>
            <person name="Liu Y."/>
            <person name="Guan J."/>
            <person name="Zhang Y."/>
            <person name="Yu S."/>
            <person name="Liu X."/>
            <person name="Zhang Y."/>
            <person name="Hong G."/>
            <person name="Han B."/>
            <person name="Choisne N."/>
            <person name="Demange N."/>
            <person name="Orjeda G."/>
            <person name="Samain S."/>
            <person name="Cattolico L."/>
            <person name="Pelletier E."/>
            <person name="Couloux A."/>
            <person name="Segurens B."/>
            <person name="Wincker P."/>
            <person name="D'Hont A."/>
            <person name="Scarpelli C."/>
            <person name="Weissenbach J."/>
            <person name="Salanoubat M."/>
            <person name="Quetier F."/>
            <person name="Yu Y."/>
            <person name="Kim H.R."/>
            <person name="Rambo T."/>
            <person name="Currie J."/>
            <person name="Collura K."/>
            <person name="Luo M."/>
            <person name="Yang T."/>
            <person name="Ammiraju J.S.S."/>
            <person name="Engler F."/>
            <person name="Soderlund C."/>
            <person name="Wing R.A."/>
            <person name="Palmer L.E."/>
            <person name="de la Bastide M."/>
            <person name="Spiegel L."/>
            <person name="Nascimento L."/>
            <person name="Zutavern T."/>
            <person name="O'Shaughnessy A."/>
            <person name="Dike S."/>
            <person name="Dedhia N."/>
            <person name="Preston R."/>
            <person name="Balija V."/>
            <person name="McCombie W.R."/>
            <person name="Chow T."/>
            <person name="Chen H."/>
            <person name="Chung M."/>
            <person name="Chen C."/>
            <person name="Shaw J."/>
            <person name="Wu H."/>
            <person name="Hsiao K."/>
            <person name="Chao Y."/>
            <person name="Chu M."/>
            <person name="Cheng C."/>
            <person name="Hour A."/>
            <person name="Lee P."/>
            <person name="Lin S."/>
            <person name="Lin Y."/>
            <person name="Liou J."/>
            <person name="Liu S."/>
            <person name="Hsing Y."/>
            <person name="Raghuvanshi S."/>
            <person name="Mohanty A."/>
            <person name="Bharti A.K."/>
            <person name="Gaur A."/>
            <person name="Gupta V."/>
            <person name="Kumar D."/>
            <person name="Ravi V."/>
            <person name="Vij S."/>
            <person name="Kapur A."/>
            <person name="Khurana P."/>
            <person name="Khurana P."/>
            <person name="Khurana J.P."/>
            <person name="Tyagi A.K."/>
            <person name="Gaikwad K."/>
            <person name="Singh A."/>
            <person name="Dalal V."/>
            <person name="Srivastava S."/>
            <person name="Dixit A."/>
            <person name="Pal A.K."/>
            <person name="Ghazi I.A."/>
            <person name="Yadav M."/>
            <person name="Pandit A."/>
            <person name="Bhargava A."/>
            <person name="Sureshbabu K."/>
            <person name="Batra K."/>
            <person name="Sharma T.R."/>
            <person name="Mohapatra T."/>
            <person name="Singh N.K."/>
            <person name="Messing J."/>
            <person name="Nelson A.B."/>
            <person name="Fuks G."/>
            <person name="Kavchok S."/>
            <person name="Keizer G."/>
            <person name="Linton E."/>
            <person name="Llaca V."/>
            <person name="Song R."/>
            <person name="Tanyolac B."/>
            <person name="Young S."/>
            <person name="Ho-Il K."/>
            <person name="Hahn J.H."/>
            <person name="Sangsakoo G."/>
            <person name="Vanavichit A."/>
            <person name="de Mattos Luiz.A.T."/>
            <person name="Zimmer P.D."/>
            <person name="Malone G."/>
            <person name="Dellagostin O."/>
            <person name="de Oliveira A.C."/>
            <person name="Bevan M."/>
            <person name="Bancroft I."/>
            <person name="Minx P."/>
            <person name="Cordum H."/>
            <person name="Wilson R."/>
            <person name="Cheng Z."/>
            <person name="Jin W."/>
            <person name="Jiang J."/>
            <person name="Leong S.A."/>
            <person name="Iwama H."/>
            <person name="Gojobori T."/>
            <person name="Itoh T."/>
            <person name="Niimura Y."/>
            <person name="Fujii Y."/>
            <person name="Habara T."/>
            <person name="Sakai H."/>
            <person name="Sato Y."/>
            <person name="Wilson G."/>
            <person name="Kumar K."/>
            <person name="McCouch S."/>
            <person name="Juretic N."/>
            <person name="Hoen D."/>
            <person name="Wright S."/>
            <person name="Bruskiewich R."/>
            <person name="Bureau T."/>
            <person name="Miyao A."/>
            <person name="Hirochika H."/>
            <person name="Nishikawa T."/>
            <person name="Kadowaki K."/>
            <person name="Sugiura M."/>
            <person name="Burr B."/>
            <person name="Sasaki T."/>
        </authorList>
    </citation>
    <scope>NUCLEOTIDE SEQUENCE [LARGE SCALE GENOMIC DNA]</scope>
    <source>
        <strain evidence="3">cv. Nipponbare</strain>
    </source>
</reference>
<gene>
    <name evidence="2" type="ordered locus">Os06g0669400</name>
    <name evidence="2" type="ORF">OSNPB_060669400</name>
</gene>
<sequence length="76" mass="7930">MAPTSMSLAAKTPLPFSTLPSSGVAQRPVSVTASLEHKTNDARRKFLKLALGNLGVGLPTLLGAKRVSRQGQSEEG</sequence>